<keyword evidence="3" id="KW-1185">Reference proteome</keyword>
<protein>
    <submittedName>
        <fullName evidence="2">Peptidase</fullName>
    </submittedName>
</protein>
<dbReference type="Proteomes" id="UP000030437">
    <property type="component" value="Unassembled WGS sequence"/>
</dbReference>
<organism evidence="2 3">
    <name type="scientific">Lysinibacillus odysseyi 34hs-1 = NBRC 100172</name>
    <dbReference type="NCBI Taxonomy" id="1220589"/>
    <lineage>
        <taxon>Bacteria</taxon>
        <taxon>Bacillati</taxon>
        <taxon>Bacillota</taxon>
        <taxon>Bacilli</taxon>
        <taxon>Bacillales</taxon>
        <taxon>Bacillaceae</taxon>
        <taxon>Lysinibacillus</taxon>
    </lineage>
</organism>
<dbReference type="RefSeq" id="WP_036158198.1">
    <property type="nucleotide sequence ID" value="NZ_AVCX01000001.1"/>
</dbReference>
<dbReference type="EMBL" id="JPVP01000060">
    <property type="protein sequence ID" value="KGR81626.1"/>
    <property type="molecule type" value="Genomic_DNA"/>
</dbReference>
<gene>
    <name evidence="2" type="ORF">CD32_19935</name>
</gene>
<name>A0A0A3IA27_9BACI</name>
<accession>A0A0A3IA27</accession>
<dbReference type="OrthoDB" id="9765242at2"/>
<evidence type="ECO:0000313" key="2">
    <source>
        <dbReference type="EMBL" id="KGR81626.1"/>
    </source>
</evidence>
<dbReference type="InterPro" id="IPR008763">
    <property type="entry name" value="Peptidase_S55"/>
</dbReference>
<dbReference type="STRING" id="1220589.CD32_19935"/>
<dbReference type="Pfam" id="PF05580">
    <property type="entry name" value="Peptidase_S55"/>
    <property type="match status" value="1"/>
</dbReference>
<feature type="domain" description="Peptidase S55" evidence="1">
    <location>
        <begin position="89"/>
        <end position="311"/>
    </location>
</feature>
<comment type="caution">
    <text evidence="2">The sequence shown here is derived from an EMBL/GenBank/DDBJ whole genome shotgun (WGS) entry which is preliminary data.</text>
</comment>
<proteinExistence type="predicted"/>
<evidence type="ECO:0000259" key="1">
    <source>
        <dbReference type="PROSITE" id="PS51494"/>
    </source>
</evidence>
<reference evidence="2 3" key="1">
    <citation type="submission" date="2014-02" db="EMBL/GenBank/DDBJ databases">
        <title>Draft genome sequence of Lysinibacillus odysseyi NBRC 100172.</title>
        <authorList>
            <person name="Zhang F."/>
            <person name="Wang G."/>
            <person name="Zhang L."/>
        </authorList>
    </citation>
    <scope>NUCLEOTIDE SEQUENCE [LARGE SCALE GENOMIC DNA]</scope>
    <source>
        <strain evidence="2 3">NBRC 100172</strain>
    </source>
</reference>
<dbReference type="AlphaFoldDB" id="A0A0A3IA27"/>
<dbReference type="PROSITE" id="PS51494">
    <property type="entry name" value="SPOIVB"/>
    <property type="match status" value="1"/>
</dbReference>
<evidence type="ECO:0000313" key="3">
    <source>
        <dbReference type="Proteomes" id="UP000030437"/>
    </source>
</evidence>
<dbReference type="eggNOG" id="COG0750">
    <property type="taxonomic scope" value="Bacteria"/>
</dbReference>
<sequence>MKKKLIYSVVLIWLTFFTFAIPIEAKKLIPMGNTISVQLEMPHYYVLNDILLDSGEWLRKKDQILEIDGQEVRELSEEDPPFKDAKLLVKRGGKEHTIQISSSELQHLTSFIKNETDGIGTLTYIDPDDMEYGALGHQIIDHSLDIKPKVMKGSLYLASISQIKKSRPGEPGYKISSSERHEAQVGSILENEVYGIFGKWQQPLQPSLYPPLEIIHGKEIKTGPAQMITSIEGNTIEKFDITIHKVTEETFQFIVTDKRLLEKTGGIIQGMSGSPIIQNEQFVGAVTHMFVEEPTKGAAITIVEMIKKSPE</sequence>